<dbReference type="PANTHER" id="PTHR43434">
    <property type="entry name" value="PHOSPHOGLYCOLATE PHOSPHATASE"/>
    <property type="match status" value="1"/>
</dbReference>
<keyword evidence="2" id="KW-1185">Reference proteome</keyword>
<dbReference type="PANTHER" id="PTHR43434:SF1">
    <property type="entry name" value="PHOSPHOGLYCOLATE PHOSPHATASE"/>
    <property type="match status" value="1"/>
</dbReference>
<dbReference type="Gene3D" id="3.40.50.1000">
    <property type="entry name" value="HAD superfamily/HAD-like"/>
    <property type="match status" value="1"/>
</dbReference>
<sequence length="232" mass="26354">MKTFITFDIDGTLIKFGGESAKHPLAFRNAFNELFHMNIKEYPLDYIKKNVYGMTDLQTLIEMMNKANIQPTNKKIEQFQKTFEKHYLSIIQPNFNLVPNADIFLRELASKPNLTLGIATGNFERIAWTKLALTNLDKYFPLHIGGYGNVIKRSDVIKNSLKNACQKGAGPFDRFIHFGDTSSDAKSALEVGFESVIVKTGKQKYNFPSGSVVFENFDTDFSNILKFLKSNK</sequence>
<dbReference type="InterPro" id="IPR036412">
    <property type="entry name" value="HAD-like_sf"/>
</dbReference>
<dbReference type="Gene3D" id="1.10.150.240">
    <property type="entry name" value="Putative phosphatase, domain 2"/>
    <property type="match status" value="1"/>
</dbReference>
<evidence type="ECO:0008006" key="3">
    <source>
        <dbReference type="Google" id="ProtNLM"/>
    </source>
</evidence>
<dbReference type="InterPro" id="IPR023214">
    <property type="entry name" value="HAD_sf"/>
</dbReference>
<evidence type="ECO:0000313" key="2">
    <source>
        <dbReference type="Proteomes" id="UP001470230"/>
    </source>
</evidence>
<dbReference type="Pfam" id="PF00702">
    <property type="entry name" value="Hydrolase"/>
    <property type="match status" value="1"/>
</dbReference>
<reference evidence="1 2" key="1">
    <citation type="submission" date="2024-04" db="EMBL/GenBank/DDBJ databases">
        <title>Tritrichomonas musculus Genome.</title>
        <authorList>
            <person name="Alves-Ferreira E."/>
            <person name="Grigg M."/>
            <person name="Lorenzi H."/>
            <person name="Galac M."/>
        </authorList>
    </citation>
    <scope>NUCLEOTIDE SEQUENCE [LARGE SCALE GENOMIC DNA]</scope>
    <source>
        <strain evidence="1 2">EAF2021</strain>
    </source>
</reference>
<dbReference type="SFLD" id="SFLDG01129">
    <property type="entry name" value="C1.5:_HAD__Beta-PGM__Phosphata"/>
    <property type="match status" value="1"/>
</dbReference>
<evidence type="ECO:0000313" key="1">
    <source>
        <dbReference type="EMBL" id="KAK8854181.1"/>
    </source>
</evidence>
<organism evidence="1 2">
    <name type="scientific">Tritrichomonas musculus</name>
    <dbReference type="NCBI Taxonomy" id="1915356"/>
    <lineage>
        <taxon>Eukaryota</taxon>
        <taxon>Metamonada</taxon>
        <taxon>Parabasalia</taxon>
        <taxon>Tritrichomonadida</taxon>
        <taxon>Tritrichomonadidae</taxon>
        <taxon>Tritrichomonas</taxon>
    </lineage>
</organism>
<accession>A0ABR2HXF2</accession>
<dbReference type="SFLD" id="SFLDS00003">
    <property type="entry name" value="Haloacid_Dehalogenase"/>
    <property type="match status" value="1"/>
</dbReference>
<dbReference type="InterPro" id="IPR023198">
    <property type="entry name" value="PGP-like_dom2"/>
</dbReference>
<protein>
    <recommendedName>
        <fullName evidence="3">Haloacid dehalogenase-like hydrolase family protein</fullName>
    </recommendedName>
</protein>
<dbReference type="SUPFAM" id="SSF56784">
    <property type="entry name" value="HAD-like"/>
    <property type="match status" value="1"/>
</dbReference>
<comment type="caution">
    <text evidence="1">The sequence shown here is derived from an EMBL/GenBank/DDBJ whole genome shotgun (WGS) entry which is preliminary data.</text>
</comment>
<proteinExistence type="predicted"/>
<name>A0ABR2HXF2_9EUKA</name>
<dbReference type="Proteomes" id="UP001470230">
    <property type="component" value="Unassembled WGS sequence"/>
</dbReference>
<dbReference type="InterPro" id="IPR050155">
    <property type="entry name" value="HAD-like_hydrolase_sf"/>
</dbReference>
<dbReference type="EMBL" id="JAPFFF010000021">
    <property type="protein sequence ID" value="KAK8854181.1"/>
    <property type="molecule type" value="Genomic_DNA"/>
</dbReference>
<gene>
    <name evidence="1" type="ORF">M9Y10_016739</name>
</gene>